<keyword evidence="2" id="KW-1185">Reference proteome</keyword>
<evidence type="ECO:0000313" key="2">
    <source>
        <dbReference type="Proteomes" id="UP001352852"/>
    </source>
</evidence>
<protein>
    <submittedName>
        <fullName evidence="1">Uncharacterized protein</fullName>
    </submittedName>
</protein>
<evidence type="ECO:0000313" key="1">
    <source>
        <dbReference type="EMBL" id="MED6269090.1"/>
    </source>
</evidence>
<dbReference type="Proteomes" id="UP001352852">
    <property type="component" value="Unassembled WGS sequence"/>
</dbReference>
<proteinExistence type="predicted"/>
<reference evidence="1 2" key="1">
    <citation type="submission" date="2021-06" db="EMBL/GenBank/DDBJ databases">
        <authorList>
            <person name="Palmer J.M."/>
        </authorList>
    </citation>
    <scope>NUCLEOTIDE SEQUENCE [LARGE SCALE GENOMIC DNA]</scope>
    <source>
        <strain evidence="1 2">CL_MEX2019</strain>
        <tissue evidence="1">Muscle</tissue>
    </source>
</reference>
<accession>A0ABU7D3M1</accession>
<comment type="caution">
    <text evidence="1">The sequence shown here is derived from an EMBL/GenBank/DDBJ whole genome shotgun (WGS) entry which is preliminary data.</text>
</comment>
<sequence>MNGTELLQGAATLSCTILERGSLSCLHEKRRPTVELPNGPLKEMSNMEEAKLDRNSVSSEQVINGPA</sequence>
<dbReference type="EMBL" id="JAHUTJ010012389">
    <property type="protein sequence ID" value="MED6269090.1"/>
    <property type="molecule type" value="Genomic_DNA"/>
</dbReference>
<organism evidence="1 2">
    <name type="scientific">Characodon lateralis</name>
    <dbReference type="NCBI Taxonomy" id="208331"/>
    <lineage>
        <taxon>Eukaryota</taxon>
        <taxon>Metazoa</taxon>
        <taxon>Chordata</taxon>
        <taxon>Craniata</taxon>
        <taxon>Vertebrata</taxon>
        <taxon>Euteleostomi</taxon>
        <taxon>Actinopterygii</taxon>
        <taxon>Neopterygii</taxon>
        <taxon>Teleostei</taxon>
        <taxon>Neoteleostei</taxon>
        <taxon>Acanthomorphata</taxon>
        <taxon>Ovalentaria</taxon>
        <taxon>Atherinomorphae</taxon>
        <taxon>Cyprinodontiformes</taxon>
        <taxon>Goodeidae</taxon>
        <taxon>Characodon</taxon>
    </lineage>
</organism>
<name>A0ABU7D3M1_9TELE</name>
<gene>
    <name evidence="1" type="ORF">CHARACLAT_029525</name>
</gene>